<name>A0ACB8G2F9_9SAUR</name>
<evidence type="ECO:0000313" key="2">
    <source>
        <dbReference type="Proteomes" id="UP000827872"/>
    </source>
</evidence>
<organism evidence="1 2">
    <name type="scientific">Sphaerodactylus townsendi</name>
    <dbReference type="NCBI Taxonomy" id="933632"/>
    <lineage>
        <taxon>Eukaryota</taxon>
        <taxon>Metazoa</taxon>
        <taxon>Chordata</taxon>
        <taxon>Craniata</taxon>
        <taxon>Vertebrata</taxon>
        <taxon>Euteleostomi</taxon>
        <taxon>Lepidosauria</taxon>
        <taxon>Squamata</taxon>
        <taxon>Bifurcata</taxon>
        <taxon>Gekkota</taxon>
        <taxon>Sphaerodactylidae</taxon>
        <taxon>Sphaerodactylus</taxon>
    </lineage>
</organism>
<protein>
    <submittedName>
        <fullName evidence="1">Uncharacterized protein</fullName>
    </submittedName>
</protein>
<proteinExistence type="predicted"/>
<keyword evidence="2" id="KW-1185">Reference proteome</keyword>
<gene>
    <name evidence="1" type="ORF">K3G42_023304</name>
</gene>
<comment type="caution">
    <text evidence="1">The sequence shown here is derived from an EMBL/GenBank/DDBJ whole genome shotgun (WGS) entry which is preliminary data.</text>
</comment>
<dbReference type="Proteomes" id="UP000827872">
    <property type="component" value="Linkage Group LG02"/>
</dbReference>
<sequence>MNLEVRSEREQQRLKNRGESLGKPLAKSVNEISKQRVIRATYLITAVGLTCLFMQFGIVPYLATSLGLDAVEFGYLQTLFGVLQLLGGPMFGR</sequence>
<evidence type="ECO:0000313" key="1">
    <source>
        <dbReference type="EMBL" id="KAH8013901.1"/>
    </source>
</evidence>
<accession>A0ACB8G2F9</accession>
<dbReference type="EMBL" id="CM037615">
    <property type="protein sequence ID" value="KAH8013901.1"/>
    <property type="molecule type" value="Genomic_DNA"/>
</dbReference>
<reference evidence="1" key="1">
    <citation type="submission" date="2021-08" db="EMBL/GenBank/DDBJ databases">
        <title>The first chromosome-level gecko genome reveals the dynamic sex chromosomes of Neotropical dwarf geckos (Sphaerodactylidae: Sphaerodactylus).</title>
        <authorList>
            <person name="Pinto B.J."/>
            <person name="Keating S.E."/>
            <person name="Gamble T."/>
        </authorList>
    </citation>
    <scope>NUCLEOTIDE SEQUENCE</scope>
    <source>
        <strain evidence="1">TG3544</strain>
    </source>
</reference>